<dbReference type="OrthoDB" id="6145874at2759"/>
<dbReference type="HOGENOM" id="CLU_038628_1_2_1"/>
<dbReference type="SMR" id="B4LPB7"/>
<dbReference type="Proteomes" id="UP000008792">
    <property type="component" value="Unassembled WGS sequence"/>
</dbReference>
<comment type="function">
    <text evidence="2">Lectin involved in innate immunity. Agglutinates all types of human erythrocytes, Gram-positive and Gram-negative bacteria. Has a stronger agglutinating activity towards Gram-negative bacteria than towards Gram-positive bacteria. Specifically recognizes acetyl group-containing substances on agglutinated cells. The hemagglutinating activity was inhibited by EDTA, acetyl group-containing mono- and disaccharides, N-acetyl derivatives of amino acids, other acetyl group-containing substances, propionamide and benzamide. Enhances the antimicrobial activity of big defensin against Gram-positive bacteria but not against Gram-negative bacteria.</text>
</comment>
<dbReference type="eggNOG" id="KOG2579">
    <property type="taxonomic scope" value="Eukaryota"/>
</dbReference>
<protein>
    <recommendedName>
        <fullName evidence="4">Fibrinogen C-terminal domain-containing protein</fullName>
    </recommendedName>
</protein>
<dbReference type="InterPro" id="IPR036056">
    <property type="entry name" value="Fibrinogen-like_C"/>
</dbReference>
<evidence type="ECO:0000259" key="4">
    <source>
        <dbReference type="PROSITE" id="PS51406"/>
    </source>
</evidence>
<dbReference type="SUPFAM" id="SSF56496">
    <property type="entry name" value="Fibrinogen C-terminal domain-like"/>
    <property type="match status" value="1"/>
</dbReference>
<evidence type="ECO:0000256" key="3">
    <source>
        <dbReference type="SAM" id="SignalP"/>
    </source>
</evidence>
<evidence type="ECO:0000256" key="2">
    <source>
        <dbReference type="ARBA" id="ARBA00053344"/>
    </source>
</evidence>
<keyword evidence="1" id="KW-1015">Disulfide bond</keyword>
<proteinExistence type="predicted"/>
<evidence type="ECO:0000313" key="6">
    <source>
        <dbReference type="Proteomes" id="UP000008792"/>
    </source>
</evidence>
<name>B4LPB7_DROVI</name>
<dbReference type="AlphaFoldDB" id="B4LPB7"/>
<dbReference type="InterPro" id="IPR014716">
    <property type="entry name" value="Fibrinogen_a/b/g_C_1"/>
</dbReference>
<accession>B4LPB7</accession>
<dbReference type="Gene3D" id="3.90.215.10">
    <property type="entry name" value="Gamma Fibrinogen, chain A, domain 1"/>
    <property type="match status" value="1"/>
</dbReference>
<dbReference type="GO" id="GO:0030246">
    <property type="term" value="F:carbohydrate binding"/>
    <property type="evidence" value="ECO:0007669"/>
    <property type="project" value="UniProtKB-ARBA"/>
</dbReference>
<feature type="domain" description="Fibrinogen C-terminal" evidence="4">
    <location>
        <begin position="85"/>
        <end position="301"/>
    </location>
</feature>
<dbReference type="GO" id="GO:0005615">
    <property type="term" value="C:extracellular space"/>
    <property type="evidence" value="ECO:0007669"/>
    <property type="project" value="TreeGrafter"/>
</dbReference>
<dbReference type="STRING" id="7244.B4LPB7"/>
<gene>
    <name evidence="5" type="primary">Dvir\GJ21367</name>
    <name evidence="5" type="ORF">Dvir_GJ21367</name>
</gene>
<feature type="signal peptide" evidence="3">
    <location>
        <begin position="1"/>
        <end position="19"/>
    </location>
</feature>
<dbReference type="PANTHER" id="PTHR19143">
    <property type="entry name" value="FIBRINOGEN/TENASCIN/ANGIOPOEITIN"/>
    <property type="match status" value="1"/>
</dbReference>
<dbReference type="CDD" id="cd00087">
    <property type="entry name" value="FReD"/>
    <property type="match status" value="1"/>
</dbReference>
<sequence length="301" mass="34047">MLLKIICIIFVVHVSVYRCEENNVHNLGKLGNLTIKYGNTAEIHFQIIDPSSKLLHSKIEALQLEQSKLFAELTAKIDRLVLSNLQPAQFPGNCAEAAALSRRSGVYQIVIPAYSVLPFLVSCNEDTQNGGWTVILRREDGSVNFFRHWNDYKHGFGNVNGEFFIGLDKLYAMTKDLNQELLIAMEDFAGQKKFAKYERFAIESETNFYALNTLGEYSGDAGDSLSGHLGNKFSARDKDNDQYEGNCAEIYTGGWWYNKCHASNLMGKYNESTYGKGINWLLFSGHNASLKNVQMMIRHIR</sequence>
<keyword evidence="6" id="KW-1185">Reference proteome</keyword>
<feature type="chain" id="PRO_5006457372" description="Fibrinogen C-terminal domain-containing protein" evidence="3">
    <location>
        <begin position="20"/>
        <end position="301"/>
    </location>
</feature>
<dbReference type="InterPro" id="IPR002181">
    <property type="entry name" value="Fibrinogen_a/b/g_C_dom"/>
</dbReference>
<organism evidence="5 6">
    <name type="scientific">Drosophila virilis</name>
    <name type="common">Fruit fly</name>
    <dbReference type="NCBI Taxonomy" id="7244"/>
    <lineage>
        <taxon>Eukaryota</taxon>
        <taxon>Metazoa</taxon>
        <taxon>Ecdysozoa</taxon>
        <taxon>Arthropoda</taxon>
        <taxon>Hexapoda</taxon>
        <taxon>Insecta</taxon>
        <taxon>Pterygota</taxon>
        <taxon>Neoptera</taxon>
        <taxon>Endopterygota</taxon>
        <taxon>Diptera</taxon>
        <taxon>Brachycera</taxon>
        <taxon>Muscomorpha</taxon>
        <taxon>Ephydroidea</taxon>
        <taxon>Drosophilidae</taxon>
        <taxon>Drosophila</taxon>
    </lineage>
</organism>
<dbReference type="FunFam" id="3.90.215.10:FF:000001">
    <property type="entry name" value="Tenascin isoform 1"/>
    <property type="match status" value="1"/>
</dbReference>
<dbReference type="PROSITE" id="PS51406">
    <property type="entry name" value="FIBRINOGEN_C_2"/>
    <property type="match status" value="1"/>
</dbReference>
<dbReference type="SMART" id="SM00186">
    <property type="entry name" value="FBG"/>
    <property type="match status" value="1"/>
</dbReference>
<dbReference type="InParanoid" id="B4LPB7"/>
<dbReference type="Pfam" id="PF00147">
    <property type="entry name" value="Fibrinogen_C"/>
    <property type="match status" value="1"/>
</dbReference>
<keyword evidence="3" id="KW-0732">Signal</keyword>
<dbReference type="InterPro" id="IPR050373">
    <property type="entry name" value="Fibrinogen_C-term_domain"/>
</dbReference>
<evidence type="ECO:0000313" key="5">
    <source>
        <dbReference type="EMBL" id="EDW60226.2"/>
    </source>
</evidence>
<evidence type="ECO:0000256" key="1">
    <source>
        <dbReference type="ARBA" id="ARBA00023157"/>
    </source>
</evidence>
<dbReference type="KEGG" id="dvi:6626597"/>
<reference evidence="5 6" key="1">
    <citation type="journal article" date="2007" name="Nature">
        <title>Evolution of genes and genomes on the Drosophila phylogeny.</title>
        <authorList>
            <consortium name="Drosophila 12 Genomes Consortium"/>
            <person name="Clark A.G."/>
            <person name="Eisen M.B."/>
            <person name="Smith D.R."/>
            <person name="Bergman C.M."/>
            <person name="Oliver B."/>
            <person name="Markow T.A."/>
            <person name="Kaufman T.C."/>
            <person name="Kellis M."/>
            <person name="Gelbart W."/>
            <person name="Iyer V.N."/>
            <person name="Pollard D.A."/>
            <person name="Sackton T.B."/>
            <person name="Larracuente A.M."/>
            <person name="Singh N.D."/>
            <person name="Abad J.P."/>
            <person name="Abt D.N."/>
            <person name="Adryan B."/>
            <person name="Aguade M."/>
            <person name="Akashi H."/>
            <person name="Anderson W.W."/>
            <person name="Aquadro C.F."/>
            <person name="Ardell D.H."/>
            <person name="Arguello R."/>
            <person name="Artieri C.G."/>
            <person name="Barbash D.A."/>
            <person name="Barker D."/>
            <person name="Barsanti P."/>
            <person name="Batterham P."/>
            <person name="Batzoglou S."/>
            <person name="Begun D."/>
            <person name="Bhutkar A."/>
            <person name="Blanco E."/>
            <person name="Bosak S.A."/>
            <person name="Bradley R.K."/>
            <person name="Brand A.D."/>
            <person name="Brent M.R."/>
            <person name="Brooks A.N."/>
            <person name="Brown R.H."/>
            <person name="Butlin R.K."/>
            <person name="Caggese C."/>
            <person name="Calvi B.R."/>
            <person name="Bernardo de Carvalho A."/>
            <person name="Caspi A."/>
            <person name="Castrezana S."/>
            <person name="Celniker S.E."/>
            <person name="Chang J.L."/>
            <person name="Chapple C."/>
            <person name="Chatterji S."/>
            <person name="Chinwalla A."/>
            <person name="Civetta A."/>
            <person name="Clifton S.W."/>
            <person name="Comeron J.M."/>
            <person name="Costello J.C."/>
            <person name="Coyne J.A."/>
            <person name="Daub J."/>
            <person name="David R.G."/>
            <person name="Delcher A.L."/>
            <person name="Delehaunty K."/>
            <person name="Do C.B."/>
            <person name="Ebling H."/>
            <person name="Edwards K."/>
            <person name="Eickbush T."/>
            <person name="Evans J.D."/>
            <person name="Filipski A."/>
            <person name="Findeiss S."/>
            <person name="Freyhult E."/>
            <person name="Fulton L."/>
            <person name="Fulton R."/>
            <person name="Garcia A.C."/>
            <person name="Gardiner A."/>
            <person name="Garfield D.A."/>
            <person name="Garvin B.E."/>
            <person name="Gibson G."/>
            <person name="Gilbert D."/>
            <person name="Gnerre S."/>
            <person name="Godfrey J."/>
            <person name="Good R."/>
            <person name="Gotea V."/>
            <person name="Gravely B."/>
            <person name="Greenberg A.J."/>
            <person name="Griffiths-Jones S."/>
            <person name="Gross S."/>
            <person name="Guigo R."/>
            <person name="Gustafson E.A."/>
            <person name="Haerty W."/>
            <person name="Hahn M.W."/>
            <person name="Halligan D.L."/>
            <person name="Halpern A.L."/>
            <person name="Halter G.M."/>
            <person name="Han M.V."/>
            <person name="Heger A."/>
            <person name="Hillier L."/>
            <person name="Hinrichs A.S."/>
            <person name="Holmes I."/>
            <person name="Hoskins R.A."/>
            <person name="Hubisz M.J."/>
            <person name="Hultmark D."/>
            <person name="Huntley M.A."/>
            <person name="Jaffe D.B."/>
            <person name="Jagadeeshan S."/>
            <person name="Jeck W.R."/>
            <person name="Johnson J."/>
            <person name="Jones C.D."/>
            <person name="Jordan W.C."/>
            <person name="Karpen G.H."/>
            <person name="Kataoka E."/>
            <person name="Keightley P.D."/>
            <person name="Kheradpour P."/>
            <person name="Kirkness E.F."/>
            <person name="Koerich L.B."/>
            <person name="Kristiansen K."/>
            <person name="Kudrna D."/>
            <person name="Kulathinal R.J."/>
            <person name="Kumar S."/>
            <person name="Kwok R."/>
            <person name="Lander E."/>
            <person name="Langley C.H."/>
            <person name="Lapoint R."/>
            <person name="Lazzaro B.P."/>
            <person name="Lee S.J."/>
            <person name="Levesque L."/>
            <person name="Li R."/>
            <person name="Lin C.F."/>
            <person name="Lin M.F."/>
            <person name="Lindblad-Toh K."/>
            <person name="Llopart A."/>
            <person name="Long M."/>
            <person name="Low L."/>
            <person name="Lozovsky E."/>
            <person name="Lu J."/>
            <person name="Luo M."/>
            <person name="Machado C.A."/>
            <person name="Makalowski W."/>
            <person name="Marzo M."/>
            <person name="Matsuda M."/>
            <person name="Matzkin L."/>
            <person name="McAllister B."/>
            <person name="McBride C.S."/>
            <person name="McKernan B."/>
            <person name="McKernan K."/>
            <person name="Mendez-Lago M."/>
            <person name="Minx P."/>
            <person name="Mollenhauer M.U."/>
            <person name="Montooth K."/>
            <person name="Mount S.M."/>
            <person name="Mu X."/>
            <person name="Myers E."/>
            <person name="Negre B."/>
            <person name="Newfeld S."/>
            <person name="Nielsen R."/>
            <person name="Noor M.A."/>
            <person name="O'Grady P."/>
            <person name="Pachter L."/>
            <person name="Papaceit M."/>
            <person name="Parisi M.J."/>
            <person name="Parisi M."/>
            <person name="Parts L."/>
            <person name="Pedersen J.S."/>
            <person name="Pesole G."/>
            <person name="Phillippy A.M."/>
            <person name="Ponting C.P."/>
            <person name="Pop M."/>
            <person name="Porcelli D."/>
            <person name="Powell J.R."/>
            <person name="Prohaska S."/>
            <person name="Pruitt K."/>
            <person name="Puig M."/>
            <person name="Quesneville H."/>
            <person name="Ram K.R."/>
            <person name="Rand D."/>
            <person name="Rasmussen M.D."/>
            <person name="Reed L.K."/>
            <person name="Reenan R."/>
            <person name="Reily A."/>
            <person name="Remington K.A."/>
            <person name="Rieger T.T."/>
            <person name="Ritchie M.G."/>
            <person name="Robin C."/>
            <person name="Rogers Y.H."/>
            <person name="Rohde C."/>
            <person name="Rozas J."/>
            <person name="Rubenfield M.J."/>
            <person name="Ruiz A."/>
            <person name="Russo S."/>
            <person name="Salzberg S.L."/>
            <person name="Sanchez-Gracia A."/>
            <person name="Saranga D.J."/>
            <person name="Sato H."/>
            <person name="Schaeffer S.W."/>
            <person name="Schatz M.C."/>
            <person name="Schlenke T."/>
            <person name="Schwartz R."/>
            <person name="Segarra C."/>
            <person name="Singh R.S."/>
            <person name="Sirot L."/>
            <person name="Sirota M."/>
            <person name="Sisneros N.B."/>
            <person name="Smith C.D."/>
            <person name="Smith T.F."/>
            <person name="Spieth J."/>
            <person name="Stage D.E."/>
            <person name="Stark A."/>
            <person name="Stephan W."/>
            <person name="Strausberg R.L."/>
            <person name="Strempel S."/>
            <person name="Sturgill D."/>
            <person name="Sutton G."/>
            <person name="Sutton G.G."/>
            <person name="Tao W."/>
            <person name="Teichmann S."/>
            <person name="Tobari Y.N."/>
            <person name="Tomimura Y."/>
            <person name="Tsolas J.M."/>
            <person name="Valente V.L."/>
            <person name="Venter E."/>
            <person name="Venter J.C."/>
            <person name="Vicario S."/>
            <person name="Vieira F.G."/>
            <person name="Vilella A.J."/>
            <person name="Villasante A."/>
            <person name="Walenz B."/>
            <person name="Wang J."/>
            <person name="Wasserman M."/>
            <person name="Watts T."/>
            <person name="Wilson D."/>
            <person name="Wilson R.K."/>
            <person name="Wing R.A."/>
            <person name="Wolfner M.F."/>
            <person name="Wong A."/>
            <person name="Wong G.K."/>
            <person name="Wu C.I."/>
            <person name="Wu G."/>
            <person name="Yamamoto D."/>
            <person name="Yang H.P."/>
            <person name="Yang S.P."/>
            <person name="Yorke J.A."/>
            <person name="Yoshida K."/>
            <person name="Zdobnov E."/>
            <person name="Zhang P."/>
            <person name="Zhang Y."/>
            <person name="Zimin A.V."/>
            <person name="Baldwin J."/>
            <person name="Abdouelleil A."/>
            <person name="Abdulkadir J."/>
            <person name="Abebe A."/>
            <person name="Abera B."/>
            <person name="Abreu J."/>
            <person name="Acer S.C."/>
            <person name="Aftuck L."/>
            <person name="Alexander A."/>
            <person name="An P."/>
            <person name="Anderson E."/>
            <person name="Anderson S."/>
            <person name="Arachi H."/>
            <person name="Azer M."/>
            <person name="Bachantsang P."/>
            <person name="Barry A."/>
            <person name="Bayul T."/>
            <person name="Berlin A."/>
            <person name="Bessette D."/>
            <person name="Bloom T."/>
            <person name="Blye J."/>
            <person name="Boguslavskiy L."/>
            <person name="Bonnet C."/>
            <person name="Boukhgalter B."/>
            <person name="Bourzgui I."/>
            <person name="Brown A."/>
            <person name="Cahill P."/>
            <person name="Channer S."/>
            <person name="Cheshatsang Y."/>
            <person name="Chuda L."/>
            <person name="Citroen M."/>
            <person name="Collymore A."/>
            <person name="Cooke P."/>
            <person name="Costello M."/>
            <person name="D'Aco K."/>
            <person name="Daza R."/>
            <person name="De Haan G."/>
            <person name="DeGray S."/>
            <person name="DeMaso C."/>
            <person name="Dhargay N."/>
            <person name="Dooley K."/>
            <person name="Dooley E."/>
            <person name="Doricent M."/>
            <person name="Dorje P."/>
            <person name="Dorjee K."/>
            <person name="Dupes A."/>
            <person name="Elong R."/>
            <person name="Falk J."/>
            <person name="Farina A."/>
            <person name="Faro S."/>
            <person name="Ferguson D."/>
            <person name="Fisher S."/>
            <person name="Foley C.D."/>
            <person name="Franke A."/>
            <person name="Friedrich D."/>
            <person name="Gadbois L."/>
            <person name="Gearin G."/>
            <person name="Gearin C.R."/>
            <person name="Giannoukos G."/>
            <person name="Goode T."/>
            <person name="Graham J."/>
            <person name="Grandbois E."/>
            <person name="Grewal S."/>
            <person name="Gyaltsen K."/>
            <person name="Hafez N."/>
            <person name="Hagos B."/>
            <person name="Hall J."/>
            <person name="Henson C."/>
            <person name="Hollinger A."/>
            <person name="Honan T."/>
            <person name="Huard M.D."/>
            <person name="Hughes L."/>
            <person name="Hurhula B."/>
            <person name="Husby M.E."/>
            <person name="Kamat A."/>
            <person name="Kanga B."/>
            <person name="Kashin S."/>
            <person name="Khazanovich D."/>
            <person name="Kisner P."/>
            <person name="Lance K."/>
            <person name="Lara M."/>
            <person name="Lee W."/>
            <person name="Lennon N."/>
            <person name="Letendre F."/>
            <person name="LeVine R."/>
            <person name="Lipovsky A."/>
            <person name="Liu X."/>
            <person name="Liu J."/>
            <person name="Liu S."/>
            <person name="Lokyitsang T."/>
            <person name="Lokyitsang Y."/>
            <person name="Lubonja R."/>
            <person name="Lui A."/>
            <person name="MacDonald P."/>
            <person name="Magnisalis V."/>
            <person name="Maru K."/>
            <person name="Matthews C."/>
            <person name="McCusker W."/>
            <person name="McDonough S."/>
            <person name="Mehta T."/>
            <person name="Meldrim J."/>
            <person name="Meneus L."/>
            <person name="Mihai O."/>
            <person name="Mihalev A."/>
            <person name="Mihova T."/>
            <person name="Mittelman R."/>
            <person name="Mlenga V."/>
            <person name="Montmayeur A."/>
            <person name="Mulrain L."/>
            <person name="Navidi A."/>
            <person name="Naylor J."/>
            <person name="Negash T."/>
            <person name="Nguyen T."/>
            <person name="Nguyen N."/>
            <person name="Nicol R."/>
            <person name="Norbu C."/>
            <person name="Norbu N."/>
            <person name="Novod N."/>
            <person name="O'Neill B."/>
            <person name="Osman S."/>
            <person name="Markiewicz E."/>
            <person name="Oyono O.L."/>
            <person name="Patti C."/>
            <person name="Phunkhang P."/>
            <person name="Pierre F."/>
            <person name="Priest M."/>
            <person name="Raghuraman S."/>
            <person name="Rege F."/>
            <person name="Reyes R."/>
            <person name="Rise C."/>
            <person name="Rogov P."/>
            <person name="Ross K."/>
            <person name="Ryan E."/>
            <person name="Settipalli S."/>
            <person name="Shea T."/>
            <person name="Sherpa N."/>
            <person name="Shi L."/>
            <person name="Shih D."/>
            <person name="Sparrow T."/>
            <person name="Spaulding J."/>
            <person name="Stalker J."/>
            <person name="Stange-Thomann N."/>
            <person name="Stavropoulos S."/>
            <person name="Stone C."/>
            <person name="Strader C."/>
            <person name="Tesfaye S."/>
            <person name="Thomson T."/>
            <person name="Thoulutsang Y."/>
            <person name="Thoulutsang D."/>
            <person name="Topham K."/>
            <person name="Topping I."/>
            <person name="Tsamla T."/>
            <person name="Vassiliev H."/>
            <person name="Vo A."/>
            <person name="Wangchuk T."/>
            <person name="Wangdi T."/>
            <person name="Weiand M."/>
            <person name="Wilkinson J."/>
            <person name="Wilson A."/>
            <person name="Yadav S."/>
            <person name="Young G."/>
            <person name="Yu Q."/>
            <person name="Zembek L."/>
            <person name="Zhong D."/>
            <person name="Zimmer A."/>
            <person name="Zwirko Z."/>
            <person name="Jaffe D.B."/>
            <person name="Alvarez P."/>
            <person name="Brockman W."/>
            <person name="Butler J."/>
            <person name="Chin C."/>
            <person name="Gnerre S."/>
            <person name="Grabherr M."/>
            <person name="Kleber M."/>
            <person name="Mauceli E."/>
            <person name="MacCallum I."/>
        </authorList>
    </citation>
    <scope>NUCLEOTIDE SEQUENCE [LARGE SCALE GENOMIC DNA]</scope>
    <source>
        <strain evidence="6">Tucson 15010-1051.87</strain>
    </source>
</reference>
<dbReference type="EMBL" id="CH940648">
    <property type="protein sequence ID" value="EDW60226.2"/>
    <property type="molecule type" value="Genomic_DNA"/>
</dbReference>